<evidence type="ECO:0000313" key="2">
    <source>
        <dbReference type="EMBL" id="AWB67999.1"/>
    </source>
</evidence>
<dbReference type="Pfam" id="PF13365">
    <property type="entry name" value="Trypsin_2"/>
    <property type="match status" value="1"/>
</dbReference>
<dbReference type="Proteomes" id="UP000244441">
    <property type="component" value="Chromosome"/>
</dbReference>
<feature type="signal peptide" evidence="1">
    <location>
        <begin position="1"/>
        <end position="29"/>
    </location>
</feature>
<name>A0A2S0VUW1_9ALTE</name>
<sequence length="218" mass="23712">MNKTQLSRLALIIVCALWMTFTKNLKAHAQTTAHCSQLPSEVSPSIVRLELSATNQASAIVIKHDTLLTVAHALPLGKAIKVYIKPEYTATASIIAIHHGLDLAILKVDTQDLTPIPLTDSHLQFKERVWAAGFANRDWLNVTSGFFVKKNYKGLISSASIEAGSSGGALLHCGNKGLELAGVLHAYKARYEQGKLMNTGYSIAVPTEQFLSFIEQNT</sequence>
<dbReference type="KEGG" id="cate:C2869_16905"/>
<evidence type="ECO:0000313" key="3">
    <source>
        <dbReference type="Proteomes" id="UP000244441"/>
    </source>
</evidence>
<gene>
    <name evidence="2" type="ORF">C2869_16905</name>
</gene>
<keyword evidence="3" id="KW-1185">Reference proteome</keyword>
<reference evidence="2 3" key="1">
    <citation type="submission" date="2018-01" db="EMBL/GenBank/DDBJ databases">
        <title>Genome sequence of a Cantenovulum-like bacteria.</title>
        <authorList>
            <person name="Tan W.R."/>
            <person name="Lau N.-S."/>
            <person name="Go F."/>
            <person name="Amirul A.-A.A."/>
        </authorList>
    </citation>
    <scope>NUCLEOTIDE SEQUENCE [LARGE SCALE GENOMIC DNA]</scope>
    <source>
        <strain evidence="2 3">CCB-QB4</strain>
    </source>
</reference>
<feature type="chain" id="PRO_5015589555" description="Serine protease" evidence="1">
    <location>
        <begin position="30"/>
        <end position="218"/>
    </location>
</feature>
<protein>
    <recommendedName>
        <fullName evidence="4">Serine protease</fullName>
    </recommendedName>
</protein>
<evidence type="ECO:0008006" key="4">
    <source>
        <dbReference type="Google" id="ProtNLM"/>
    </source>
</evidence>
<dbReference type="RefSeq" id="WP_108604064.1">
    <property type="nucleotide sequence ID" value="NZ_CP026604.1"/>
</dbReference>
<dbReference type="SUPFAM" id="SSF50494">
    <property type="entry name" value="Trypsin-like serine proteases"/>
    <property type="match status" value="1"/>
</dbReference>
<dbReference type="InterPro" id="IPR009003">
    <property type="entry name" value="Peptidase_S1_PA"/>
</dbReference>
<dbReference type="Gene3D" id="2.40.10.120">
    <property type="match status" value="1"/>
</dbReference>
<dbReference type="AlphaFoldDB" id="A0A2S0VUW1"/>
<organism evidence="2 3">
    <name type="scientific">Saccharobesus litoralis</name>
    <dbReference type="NCBI Taxonomy" id="2172099"/>
    <lineage>
        <taxon>Bacteria</taxon>
        <taxon>Pseudomonadati</taxon>
        <taxon>Pseudomonadota</taxon>
        <taxon>Gammaproteobacteria</taxon>
        <taxon>Alteromonadales</taxon>
        <taxon>Alteromonadaceae</taxon>
        <taxon>Saccharobesus</taxon>
    </lineage>
</organism>
<accession>A0A2S0VUW1</accession>
<dbReference type="OrthoDB" id="9939194at2"/>
<keyword evidence="1" id="KW-0732">Signal</keyword>
<proteinExistence type="predicted"/>
<evidence type="ECO:0000256" key="1">
    <source>
        <dbReference type="SAM" id="SignalP"/>
    </source>
</evidence>
<dbReference type="EMBL" id="CP026604">
    <property type="protein sequence ID" value="AWB67999.1"/>
    <property type="molecule type" value="Genomic_DNA"/>
</dbReference>